<feature type="binding site" evidence="16">
    <location>
        <position position="95"/>
    </location>
    <ligand>
        <name>substrate</name>
    </ligand>
</feature>
<feature type="binding site" evidence="16">
    <location>
        <begin position="102"/>
        <end position="105"/>
    </location>
    <ligand>
        <name>substrate</name>
    </ligand>
</feature>
<evidence type="ECO:0000256" key="10">
    <source>
        <dbReference type="ARBA" id="ARBA00022777"/>
    </source>
</evidence>
<evidence type="ECO:0000256" key="4">
    <source>
        <dbReference type="ARBA" id="ARBA00005225"/>
    </source>
</evidence>
<keyword evidence="11 16" id="KW-0067">ATP-binding</keyword>
<dbReference type="InterPro" id="IPR043129">
    <property type="entry name" value="ATPase_NBD"/>
</dbReference>
<dbReference type="PANTHER" id="PTHR34265:SF1">
    <property type="entry name" value="TYPE III PANTOTHENATE KINASE"/>
    <property type="match status" value="1"/>
</dbReference>
<comment type="subunit">
    <text evidence="5 16">Homodimer.</text>
</comment>
<keyword evidence="12 16" id="KW-0630">Potassium</keyword>
<evidence type="ECO:0000256" key="15">
    <source>
        <dbReference type="ARBA" id="ARBA00040883"/>
    </source>
</evidence>
<evidence type="ECO:0000313" key="18">
    <source>
        <dbReference type="Proteomes" id="UP000271003"/>
    </source>
</evidence>
<keyword evidence="18" id="KW-1185">Reference proteome</keyword>
<evidence type="ECO:0000256" key="3">
    <source>
        <dbReference type="ARBA" id="ARBA00004496"/>
    </source>
</evidence>
<dbReference type="Gene3D" id="3.30.420.40">
    <property type="match status" value="2"/>
</dbReference>
<keyword evidence="7 16" id="KW-0963">Cytoplasm</keyword>
<dbReference type="GO" id="GO:0005524">
    <property type="term" value="F:ATP binding"/>
    <property type="evidence" value="ECO:0007669"/>
    <property type="project" value="UniProtKB-UniRule"/>
</dbReference>
<organism evidence="17 18">
    <name type="scientific">Sutterella megalosphaeroides</name>
    <dbReference type="NCBI Taxonomy" id="2494234"/>
    <lineage>
        <taxon>Bacteria</taxon>
        <taxon>Pseudomonadati</taxon>
        <taxon>Pseudomonadota</taxon>
        <taxon>Betaproteobacteria</taxon>
        <taxon>Burkholderiales</taxon>
        <taxon>Sutterellaceae</taxon>
        <taxon>Sutterella</taxon>
    </lineage>
</organism>
<dbReference type="UniPathway" id="UPA00241">
    <property type="reaction ID" value="UER00352"/>
</dbReference>
<feature type="active site" description="Proton acceptor" evidence="16">
    <location>
        <position position="104"/>
    </location>
</feature>
<dbReference type="PANTHER" id="PTHR34265">
    <property type="entry name" value="TYPE III PANTOTHENATE KINASE"/>
    <property type="match status" value="1"/>
</dbReference>
<evidence type="ECO:0000256" key="12">
    <source>
        <dbReference type="ARBA" id="ARBA00022958"/>
    </source>
</evidence>
<keyword evidence="9 16" id="KW-0547">Nucleotide-binding</keyword>
<dbReference type="Pfam" id="PF03309">
    <property type="entry name" value="Pan_kinase"/>
    <property type="match status" value="1"/>
</dbReference>
<dbReference type="RefSeq" id="WP_120175957.1">
    <property type="nucleotide sequence ID" value="NZ_AP018786.1"/>
</dbReference>
<comment type="caution">
    <text evidence="16">Lacks conserved residue(s) required for the propagation of feature annotation.</text>
</comment>
<comment type="similarity">
    <text evidence="14 16">Belongs to the type III pantothenate kinase family.</text>
</comment>
<dbReference type="HAMAP" id="MF_01274">
    <property type="entry name" value="Pantothen_kinase_3"/>
    <property type="match status" value="1"/>
</dbReference>
<dbReference type="GO" id="GO:0015937">
    <property type="term" value="P:coenzyme A biosynthetic process"/>
    <property type="evidence" value="ECO:0007669"/>
    <property type="project" value="UniProtKB-UniRule"/>
</dbReference>
<evidence type="ECO:0000256" key="11">
    <source>
        <dbReference type="ARBA" id="ARBA00022840"/>
    </source>
</evidence>
<feature type="binding site" evidence="16">
    <location>
        <position position="182"/>
    </location>
    <ligand>
        <name>substrate</name>
    </ligand>
</feature>
<reference evidence="17 18" key="1">
    <citation type="journal article" date="2018" name="Int. J. Syst. Evol. Microbiol.">
        <title>Mesosutterella multiformis gen. nov., sp. nov., a member of the family Sutterellaceae and Sutterella megalosphaeroides sp. nov., isolated from human faeces.</title>
        <authorList>
            <person name="Sakamoto M."/>
            <person name="Ikeyama N."/>
            <person name="Kunihiro T."/>
            <person name="Iino T."/>
            <person name="Yuki M."/>
            <person name="Ohkuma M."/>
        </authorList>
    </citation>
    <scope>NUCLEOTIDE SEQUENCE [LARGE SCALE GENOMIC DNA]</scope>
    <source>
        <strain evidence="17 18">6FBBBH3</strain>
    </source>
</reference>
<sequence>MTTLLIDLGNTALKWCTLDDPQPRTVVHRDRTDFKEALYAEWLALRPERVVGSAVAAPNLAFSMTKFFNDHGWVWEWLRPQAVFRNETLTLVNCYDNPMRLGADRWNAAIGAVSASPGRTLLVVHMGTATTVDTIVRESEGSYRFEGGRIAPGPTLMLKGLTDGIPTLSNEMGVWQPFPTATRDAIATGIIDAQVGLVLRALDEAARKDPNPLLLLAGGAAGFVAPHLKGAIPELRVHHNLVLQGLAARAVASGTETAT</sequence>
<keyword evidence="13 16" id="KW-0173">Coenzyme A biosynthesis</keyword>
<comment type="subcellular location">
    <subcellularLocation>
        <location evidence="3 16">Cytoplasm</location>
    </subcellularLocation>
</comment>
<dbReference type="OrthoDB" id="9781305at2"/>
<comment type="cofactor">
    <cofactor evidence="16">
        <name>NH4(+)</name>
        <dbReference type="ChEBI" id="CHEBI:28938"/>
    </cofactor>
    <cofactor evidence="16">
        <name>K(+)</name>
        <dbReference type="ChEBI" id="CHEBI:29103"/>
    </cofactor>
    <text evidence="16">A monovalent cation. Ammonium or potassium.</text>
</comment>
<dbReference type="GO" id="GO:0005737">
    <property type="term" value="C:cytoplasm"/>
    <property type="evidence" value="ECO:0007669"/>
    <property type="project" value="UniProtKB-SubCell"/>
</dbReference>
<dbReference type="GO" id="GO:0004594">
    <property type="term" value="F:pantothenate kinase activity"/>
    <property type="evidence" value="ECO:0007669"/>
    <property type="project" value="UniProtKB-UniRule"/>
</dbReference>
<gene>
    <name evidence="16 17" type="primary">coaX</name>
    <name evidence="17" type="ORF">SUTMEG_01910</name>
</gene>
<evidence type="ECO:0000256" key="8">
    <source>
        <dbReference type="ARBA" id="ARBA00022679"/>
    </source>
</evidence>
<dbReference type="SUPFAM" id="SSF53067">
    <property type="entry name" value="Actin-like ATPase domain"/>
    <property type="match status" value="2"/>
</dbReference>
<keyword evidence="10 16" id="KW-0418">Kinase</keyword>
<dbReference type="AlphaFoldDB" id="A0A2Z6I8S5"/>
<evidence type="ECO:0000256" key="6">
    <source>
        <dbReference type="ARBA" id="ARBA00012102"/>
    </source>
</evidence>
<evidence type="ECO:0000313" key="17">
    <source>
        <dbReference type="EMBL" id="BBF22300.1"/>
    </source>
</evidence>
<evidence type="ECO:0000256" key="1">
    <source>
        <dbReference type="ARBA" id="ARBA00001206"/>
    </source>
</evidence>
<dbReference type="EMBL" id="AP018786">
    <property type="protein sequence ID" value="BBF22300.1"/>
    <property type="molecule type" value="Genomic_DNA"/>
</dbReference>
<evidence type="ECO:0000256" key="13">
    <source>
        <dbReference type="ARBA" id="ARBA00022993"/>
    </source>
</evidence>
<dbReference type="InterPro" id="IPR004619">
    <property type="entry name" value="Type_III_PanK"/>
</dbReference>
<feature type="binding site" evidence="16">
    <location>
        <begin position="7"/>
        <end position="14"/>
    </location>
    <ligand>
        <name>ATP</name>
        <dbReference type="ChEBI" id="CHEBI:30616"/>
    </ligand>
</feature>
<evidence type="ECO:0000256" key="9">
    <source>
        <dbReference type="ARBA" id="ARBA00022741"/>
    </source>
</evidence>
<dbReference type="KEGG" id="sutt:SUTMEG_01910"/>
<feature type="binding site" evidence="16">
    <location>
        <position position="128"/>
    </location>
    <ligand>
        <name>ATP</name>
        <dbReference type="ChEBI" id="CHEBI:30616"/>
    </ligand>
</feature>
<evidence type="ECO:0000256" key="7">
    <source>
        <dbReference type="ARBA" id="ARBA00022490"/>
    </source>
</evidence>
<proteinExistence type="inferred from homology"/>
<comment type="function">
    <text evidence="16">Catalyzes the phosphorylation of pantothenate (Pan), the first step in CoA biosynthesis.</text>
</comment>
<dbReference type="Proteomes" id="UP000271003">
    <property type="component" value="Chromosome"/>
</dbReference>
<comment type="cofactor">
    <cofactor evidence="2">
        <name>K(+)</name>
        <dbReference type="ChEBI" id="CHEBI:29103"/>
    </cofactor>
</comment>
<evidence type="ECO:0000256" key="16">
    <source>
        <dbReference type="HAMAP-Rule" id="MF_01274"/>
    </source>
</evidence>
<evidence type="ECO:0000256" key="5">
    <source>
        <dbReference type="ARBA" id="ARBA00011738"/>
    </source>
</evidence>
<dbReference type="EC" id="2.7.1.33" evidence="6 16"/>
<accession>A0A2Z6I8S5</accession>
<evidence type="ECO:0000256" key="2">
    <source>
        <dbReference type="ARBA" id="ARBA00001958"/>
    </source>
</evidence>
<evidence type="ECO:0000256" key="14">
    <source>
        <dbReference type="ARBA" id="ARBA00038036"/>
    </source>
</evidence>
<keyword evidence="8 16" id="KW-0808">Transferase</keyword>
<comment type="catalytic activity">
    <reaction evidence="1 16">
        <text>(R)-pantothenate + ATP = (R)-4'-phosphopantothenate + ADP + H(+)</text>
        <dbReference type="Rhea" id="RHEA:16373"/>
        <dbReference type="ChEBI" id="CHEBI:10986"/>
        <dbReference type="ChEBI" id="CHEBI:15378"/>
        <dbReference type="ChEBI" id="CHEBI:29032"/>
        <dbReference type="ChEBI" id="CHEBI:30616"/>
        <dbReference type="ChEBI" id="CHEBI:456216"/>
        <dbReference type="EC" id="2.7.1.33"/>
    </reaction>
</comment>
<name>A0A2Z6I8S5_9BURK</name>
<protein>
    <recommendedName>
        <fullName evidence="15 16">Type III pantothenate kinase</fullName>
        <ecNumber evidence="6 16">2.7.1.33</ecNumber>
    </recommendedName>
    <alternativeName>
        <fullName evidence="16">PanK-III</fullName>
    </alternativeName>
    <alternativeName>
        <fullName evidence="16">Pantothenic acid kinase</fullName>
    </alternativeName>
</protein>
<comment type="pathway">
    <text evidence="4 16">Cofactor biosynthesis; coenzyme A biosynthesis; CoA from (R)-pantothenate: step 1/5.</text>
</comment>